<name>A0A420EGW2_9ALTE</name>
<reference evidence="2 3" key="1">
    <citation type="submission" date="2018-09" db="EMBL/GenBank/DDBJ databases">
        <authorList>
            <person name="Wang Z."/>
        </authorList>
    </citation>
    <scope>NUCLEOTIDE SEQUENCE [LARGE SCALE GENOMIC DNA]</scope>
    <source>
        <strain evidence="2 3">ALS 81</strain>
    </source>
</reference>
<dbReference type="Pfam" id="PF00903">
    <property type="entry name" value="Glyoxalase"/>
    <property type="match status" value="1"/>
</dbReference>
<dbReference type="AlphaFoldDB" id="A0A420EGW2"/>
<dbReference type="Proteomes" id="UP000286482">
    <property type="component" value="Unassembled WGS sequence"/>
</dbReference>
<dbReference type="PANTHER" id="PTHR35006">
    <property type="entry name" value="GLYOXALASE FAMILY PROTEIN (AFU_ORTHOLOGUE AFUA_5G14830)"/>
    <property type="match status" value="1"/>
</dbReference>
<gene>
    <name evidence="2" type="ORF">DBZ36_05735</name>
</gene>
<evidence type="ECO:0000313" key="3">
    <source>
        <dbReference type="Proteomes" id="UP000286482"/>
    </source>
</evidence>
<dbReference type="CDD" id="cd07262">
    <property type="entry name" value="VOC_like"/>
    <property type="match status" value="1"/>
</dbReference>
<sequence length="133" mass="15332">MFSHIFISVSDFEKSYQFYSSMMKGLGLEERFCDRNRPWAGWHSAGESRPYFFICHPYDGKPHIPGNGQVLAFMASDRTTVRAIYDLAIEKGGHCEGPPGLRPEYHDDFYGAYFRDYDGNKLCIVCHEPEIFS</sequence>
<keyword evidence="3" id="KW-1185">Reference proteome</keyword>
<evidence type="ECO:0000313" key="2">
    <source>
        <dbReference type="EMBL" id="RKF19952.1"/>
    </source>
</evidence>
<feature type="domain" description="VOC" evidence="1">
    <location>
        <begin position="1"/>
        <end position="127"/>
    </location>
</feature>
<dbReference type="SUPFAM" id="SSF54593">
    <property type="entry name" value="Glyoxalase/Bleomycin resistance protein/Dihydroxybiphenyl dioxygenase"/>
    <property type="match status" value="1"/>
</dbReference>
<dbReference type="InterPro" id="IPR004360">
    <property type="entry name" value="Glyas_Fos-R_dOase_dom"/>
</dbReference>
<proteinExistence type="predicted"/>
<dbReference type="InterPro" id="IPR029068">
    <property type="entry name" value="Glyas_Bleomycin-R_OHBP_Dase"/>
</dbReference>
<dbReference type="InterPro" id="IPR037523">
    <property type="entry name" value="VOC_core"/>
</dbReference>
<dbReference type="PANTHER" id="PTHR35006:SF1">
    <property type="entry name" value="BLL2941 PROTEIN"/>
    <property type="match status" value="1"/>
</dbReference>
<comment type="caution">
    <text evidence="2">The sequence shown here is derived from an EMBL/GenBank/DDBJ whole genome shotgun (WGS) entry which is preliminary data.</text>
</comment>
<protein>
    <submittedName>
        <fullName evidence="2">VOC family protein</fullName>
    </submittedName>
</protein>
<organism evidence="2 3">
    <name type="scientific">Alginatibacterium sediminis</name>
    <dbReference type="NCBI Taxonomy" id="2164068"/>
    <lineage>
        <taxon>Bacteria</taxon>
        <taxon>Pseudomonadati</taxon>
        <taxon>Pseudomonadota</taxon>
        <taxon>Gammaproteobacteria</taxon>
        <taxon>Alteromonadales</taxon>
        <taxon>Alteromonadaceae</taxon>
        <taxon>Alginatibacterium</taxon>
    </lineage>
</organism>
<accession>A0A420EGW2</accession>
<dbReference type="EMBL" id="RAQO01000004">
    <property type="protein sequence ID" value="RKF19952.1"/>
    <property type="molecule type" value="Genomic_DNA"/>
</dbReference>
<evidence type="ECO:0000259" key="1">
    <source>
        <dbReference type="PROSITE" id="PS51819"/>
    </source>
</evidence>
<dbReference type="Gene3D" id="3.10.180.10">
    <property type="entry name" value="2,3-Dihydroxybiphenyl 1,2-Dioxygenase, domain 1"/>
    <property type="match status" value="1"/>
</dbReference>
<dbReference type="PROSITE" id="PS51819">
    <property type="entry name" value="VOC"/>
    <property type="match status" value="1"/>
</dbReference>
<dbReference type="RefSeq" id="WP_120353956.1">
    <property type="nucleotide sequence ID" value="NZ_RAQO01000004.1"/>
</dbReference>
<dbReference type="OrthoDB" id="9800438at2"/>